<evidence type="ECO:0000256" key="7">
    <source>
        <dbReference type="ARBA" id="ARBA00023012"/>
    </source>
</evidence>
<dbReference type="EMBL" id="JQED01000015">
    <property type="protein sequence ID" value="KGJ93251.1"/>
    <property type="molecule type" value="Genomic_DNA"/>
</dbReference>
<comment type="catalytic activity">
    <reaction evidence="1">
        <text>ATP + protein L-histidine = ADP + protein N-phospho-L-histidine.</text>
        <dbReference type="EC" id="2.7.13.3"/>
    </reaction>
</comment>
<feature type="transmembrane region" description="Helical" evidence="9">
    <location>
        <begin position="150"/>
        <end position="175"/>
    </location>
</feature>
<dbReference type="GO" id="GO:0016020">
    <property type="term" value="C:membrane"/>
    <property type="evidence" value="ECO:0007669"/>
    <property type="project" value="UniProtKB-SubCell"/>
</dbReference>
<evidence type="ECO:0000256" key="6">
    <source>
        <dbReference type="ARBA" id="ARBA00022989"/>
    </source>
</evidence>
<feature type="transmembrane region" description="Helical" evidence="9">
    <location>
        <begin position="187"/>
        <end position="204"/>
    </location>
</feature>
<gene>
    <name evidence="11" type="ORF">ND2E_2717</name>
</gene>
<reference evidence="11 12" key="1">
    <citation type="submission" date="2014-08" db="EMBL/GenBank/DDBJ databases">
        <title>Genomic and Phenotypic Diversity of Colwellia psychrerythraea strains from Disparate Marine Basins.</title>
        <authorList>
            <person name="Techtmann S.M."/>
            <person name="Stelling S.C."/>
            <person name="Utturkar S.M."/>
            <person name="Alshibli N."/>
            <person name="Harris A."/>
            <person name="Brown S.D."/>
            <person name="Hazen T.C."/>
        </authorList>
    </citation>
    <scope>NUCLEOTIDE SEQUENCE [LARGE SCALE GENOMIC DNA]</scope>
    <source>
        <strain evidence="11 12">ND2E</strain>
    </source>
</reference>
<keyword evidence="4" id="KW-0597">Phosphoprotein</keyword>
<evidence type="ECO:0000256" key="1">
    <source>
        <dbReference type="ARBA" id="ARBA00000085"/>
    </source>
</evidence>
<feature type="transmembrane region" description="Helical" evidence="9">
    <location>
        <begin position="492"/>
        <end position="513"/>
    </location>
</feature>
<feature type="transmembrane region" description="Helical" evidence="9">
    <location>
        <begin position="116"/>
        <end position="138"/>
    </location>
</feature>
<dbReference type="SMART" id="SM00388">
    <property type="entry name" value="HisKA"/>
    <property type="match status" value="1"/>
</dbReference>
<evidence type="ECO:0000256" key="9">
    <source>
        <dbReference type="SAM" id="Phobius"/>
    </source>
</evidence>
<dbReference type="SMART" id="SM01079">
    <property type="entry name" value="CHASE"/>
    <property type="match status" value="1"/>
</dbReference>
<dbReference type="PATRIC" id="fig|28229.4.peg.1757"/>
<feature type="domain" description="CHASE" evidence="10">
    <location>
        <begin position="250"/>
        <end position="430"/>
    </location>
</feature>
<dbReference type="Gene3D" id="3.30.450.350">
    <property type="entry name" value="CHASE domain"/>
    <property type="match status" value="1"/>
</dbReference>
<proteinExistence type="predicted"/>
<dbReference type="PANTHER" id="PTHR45339">
    <property type="entry name" value="HYBRID SIGNAL TRANSDUCTION HISTIDINE KINASE J"/>
    <property type="match status" value="1"/>
</dbReference>
<feature type="transmembrane region" description="Helical" evidence="9">
    <location>
        <begin position="77"/>
        <end position="95"/>
    </location>
</feature>
<dbReference type="InterPro" id="IPR003661">
    <property type="entry name" value="HisK_dim/P_dom"/>
</dbReference>
<feature type="transmembrane region" description="Helical" evidence="9">
    <location>
        <begin position="40"/>
        <end position="65"/>
    </location>
</feature>
<dbReference type="InterPro" id="IPR006189">
    <property type="entry name" value="CHASE_dom"/>
</dbReference>
<keyword evidence="5 9" id="KW-0812">Transmembrane</keyword>
<comment type="caution">
    <text evidence="11">The sequence shown here is derived from an EMBL/GenBank/DDBJ whole genome shotgun (WGS) entry which is preliminary data.</text>
</comment>
<feature type="transmembrane region" description="Helical" evidence="9">
    <location>
        <begin position="6"/>
        <end position="28"/>
    </location>
</feature>
<dbReference type="Pfam" id="PF03924">
    <property type="entry name" value="CHASE"/>
    <property type="match status" value="1"/>
</dbReference>
<sequence length="782" mass="87283">MMQHHLPRIFISGLLYLAVAFGAIWLINPQSLVNFVGPSAALFSGLLLLWGITPLIAVLLVSPILAFGLDYYFKLDANLAVMIIAVLAIILQGYWTKQLVFHFIHYKRWLTSRKQLFFFLLRIGPIPSLISASSVLVITILDNQVITGTFFYTFMNTWSTSMLAAVFFIPLLLLVNNAEQFKLTKRLFVSFTSILGGLAILLLLKTSQNEQQDYREALFKQSKVEVERLVLAEVNDVANKVNSLAALFKASDNISLTEFNLFSEGILEQSSSVRALEWAPIVTFDERVTFEQKSSSTLQKNFYISERSESGKPTPALSRTEYAPLYYIYPQYNNQAALGLDVYSNPTHILSMQAVTKSITAVASAPITLVQDELAKPGMLFSKAVFSPPEDNGIMDEYGKQKLSIIKKGKLLGFVVAVAQFDNFFKRLAEQNEQEVSFFIQDVSTNKPLTLFGHDFPKVNRHVDTMTIEVFSRLWQISIAEKEPWFRQDKSWQAWAVLVGGTFGAVLFQMLVLMMAAYSSELGEQVDIKTRALILAKESSEEKSLAKSNFLNNLNKELRVPLLAMKSFIEQLKKKGINNIQVTGISHAGSNVALLLDTMMDLSDIESGKITAKEDCFDFHGFLQRTESLLKASNAYEGKSVFFLIDESVPHYLNSDELYMQKLLNALIESAHHLLKVDALRLSIKLHKHKLADTSLFFTLSPLNPASLDTNEHGVIERTSGDLAADSTSLAMAIKYSQLLGGDTTLGALSSGVGVLNSSIRVIISSKEQQEIQQGLIFDLMS</sequence>
<evidence type="ECO:0000313" key="11">
    <source>
        <dbReference type="EMBL" id="KGJ93251.1"/>
    </source>
</evidence>
<evidence type="ECO:0000256" key="5">
    <source>
        <dbReference type="ARBA" id="ARBA00022692"/>
    </source>
</evidence>
<keyword evidence="8 9" id="KW-0472">Membrane</keyword>
<dbReference type="EC" id="2.7.13.3" evidence="3"/>
<dbReference type="Gene3D" id="1.10.287.130">
    <property type="match status" value="1"/>
</dbReference>
<dbReference type="OrthoDB" id="6218800at2"/>
<dbReference type="RefSeq" id="WP_033093447.1">
    <property type="nucleotide sequence ID" value="NZ_JQED01000015.1"/>
</dbReference>
<accession>A0A099KRV7</accession>
<comment type="subcellular location">
    <subcellularLocation>
        <location evidence="2">Membrane</location>
    </subcellularLocation>
</comment>
<dbReference type="PROSITE" id="PS50839">
    <property type="entry name" value="CHASE"/>
    <property type="match status" value="1"/>
</dbReference>
<dbReference type="GO" id="GO:0000155">
    <property type="term" value="F:phosphorelay sensor kinase activity"/>
    <property type="evidence" value="ECO:0007669"/>
    <property type="project" value="InterPro"/>
</dbReference>
<dbReference type="Proteomes" id="UP000029843">
    <property type="component" value="Unassembled WGS sequence"/>
</dbReference>
<dbReference type="AlphaFoldDB" id="A0A099KRV7"/>
<evidence type="ECO:0000256" key="3">
    <source>
        <dbReference type="ARBA" id="ARBA00012438"/>
    </source>
</evidence>
<evidence type="ECO:0000256" key="8">
    <source>
        <dbReference type="ARBA" id="ARBA00023136"/>
    </source>
</evidence>
<dbReference type="PANTHER" id="PTHR45339:SF1">
    <property type="entry name" value="HYBRID SIGNAL TRANSDUCTION HISTIDINE KINASE J"/>
    <property type="match status" value="1"/>
</dbReference>
<protein>
    <recommendedName>
        <fullName evidence="3">histidine kinase</fullName>
        <ecNumber evidence="3">2.7.13.3</ecNumber>
    </recommendedName>
</protein>
<evidence type="ECO:0000256" key="4">
    <source>
        <dbReference type="ARBA" id="ARBA00022553"/>
    </source>
</evidence>
<dbReference type="InterPro" id="IPR036097">
    <property type="entry name" value="HisK_dim/P_sf"/>
</dbReference>
<name>A0A099KRV7_COLPS</name>
<keyword evidence="6 9" id="KW-1133">Transmembrane helix</keyword>
<evidence type="ECO:0000313" key="12">
    <source>
        <dbReference type="Proteomes" id="UP000029843"/>
    </source>
</evidence>
<evidence type="ECO:0000259" key="10">
    <source>
        <dbReference type="PROSITE" id="PS50839"/>
    </source>
</evidence>
<dbReference type="SUPFAM" id="SSF47384">
    <property type="entry name" value="Homodimeric domain of signal transducing histidine kinase"/>
    <property type="match status" value="1"/>
</dbReference>
<evidence type="ECO:0000256" key="2">
    <source>
        <dbReference type="ARBA" id="ARBA00004370"/>
    </source>
</evidence>
<dbReference type="InterPro" id="IPR042240">
    <property type="entry name" value="CHASE_sf"/>
</dbReference>
<organism evidence="11 12">
    <name type="scientific">Colwellia psychrerythraea</name>
    <name type="common">Vibrio psychroerythus</name>
    <dbReference type="NCBI Taxonomy" id="28229"/>
    <lineage>
        <taxon>Bacteria</taxon>
        <taxon>Pseudomonadati</taxon>
        <taxon>Pseudomonadota</taxon>
        <taxon>Gammaproteobacteria</taxon>
        <taxon>Alteromonadales</taxon>
        <taxon>Colwelliaceae</taxon>
        <taxon>Colwellia</taxon>
    </lineage>
</organism>
<keyword evidence="7" id="KW-0902">Two-component regulatory system</keyword>